<dbReference type="PANTHER" id="PTHR37533">
    <property type="entry name" value="FLAGELLAR HOOK-LENGTH CONTROL PROTEIN"/>
    <property type="match status" value="1"/>
</dbReference>
<dbReference type="InterPro" id="IPR038610">
    <property type="entry name" value="FliK-like_C_sf"/>
</dbReference>
<protein>
    <submittedName>
        <fullName evidence="3">Flagellar hook-length control protein FliK</fullName>
    </submittedName>
</protein>
<comment type="caution">
    <text evidence="3">The sequence shown here is derived from an EMBL/GenBank/DDBJ whole genome shotgun (WGS) entry which is preliminary data.</text>
</comment>
<dbReference type="CDD" id="cd17470">
    <property type="entry name" value="T3SS_Flik_C"/>
    <property type="match status" value="1"/>
</dbReference>
<dbReference type="PANTHER" id="PTHR37533:SF2">
    <property type="entry name" value="FLAGELLAR HOOK-LENGTH CONTROL PROTEIN"/>
    <property type="match status" value="1"/>
</dbReference>
<dbReference type="Gene3D" id="3.30.750.140">
    <property type="match status" value="1"/>
</dbReference>
<feature type="compositionally biased region" description="Acidic residues" evidence="1">
    <location>
        <begin position="460"/>
        <end position="471"/>
    </location>
</feature>
<dbReference type="InterPro" id="IPR052563">
    <property type="entry name" value="FliK"/>
</dbReference>
<accession>A0AA43TK62</accession>
<keyword evidence="3" id="KW-0969">Cilium</keyword>
<dbReference type="InterPro" id="IPR021136">
    <property type="entry name" value="Flagellar_hook_control-like_C"/>
</dbReference>
<dbReference type="Proteomes" id="UP001160519">
    <property type="component" value="Unassembled WGS sequence"/>
</dbReference>
<keyword evidence="4" id="KW-1185">Reference proteome</keyword>
<evidence type="ECO:0000313" key="3">
    <source>
        <dbReference type="EMBL" id="MDI1230936.1"/>
    </source>
</evidence>
<keyword evidence="3" id="KW-0282">Flagellum</keyword>
<dbReference type="AlphaFoldDB" id="A0AA43TK62"/>
<reference evidence="3" key="1">
    <citation type="submission" date="2023-01" db="EMBL/GenBank/DDBJ databases">
        <title>Biogeochemical cycle of methane in antarctic sediments.</title>
        <authorList>
            <person name="Roldan D.M."/>
            <person name="Menes R.J."/>
        </authorList>
    </citation>
    <scope>NUCLEOTIDE SEQUENCE [LARGE SCALE GENOMIC DNA]</scope>
    <source>
        <strain evidence="3">K-2018 MAG008</strain>
    </source>
</reference>
<organism evidence="3 4">
    <name type="scientific">Candidatus Methylobacter titanis</name>
    <dbReference type="NCBI Taxonomy" id="3053457"/>
    <lineage>
        <taxon>Bacteria</taxon>
        <taxon>Pseudomonadati</taxon>
        <taxon>Pseudomonadota</taxon>
        <taxon>Gammaproteobacteria</taxon>
        <taxon>Methylococcales</taxon>
        <taxon>Methylococcaceae</taxon>
        <taxon>Methylobacter</taxon>
    </lineage>
</organism>
<evidence type="ECO:0000256" key="1">
    <source>
        <dbReference type="SAM" id="MobiDB-lite"/>
    </source>
</evidence>
<evidence type="ECO:0000313" key="4">
    <source>
        <dbReference type="Proteomes" id="UP001160519"/>
    </source>
</evidence>
<name>A0AA43TK62_9GAMM</name>
<feature type="domain" description="Flagellar hook-length control protein-like C-terminal" evidence="2">
    <location>
        <begin position="358"/>
        <end position="440"/>
    </location>
</feature>
<evidence type="ECO:0000259" key="2">
    <source>
        <dbReference type="Pfam" id="PF02120"/>
    </source>
</evidence>
<dbReference type="EMBL" id="JAQSDF010000017">
    <property type="protein sequence ID" value="MDI1230936.1"/>
    <property type="molecule type" value="Genomic_DNA"/>
</dbReference>
<feature type="compositionally biased region" description="Low complexity" evidence="1">
    <location>
        <begin position="434"/>
        <end position="454"/>
    </location>
</feature>
<feature type="region of interest" description="Disordered" evidence="1">
    <location>
        <begin position="434"/>
        <end position="471"/>
    </location>
</feature>
<keyword evidence="3" id="KW-0966">Cell projection</keyword>
<dbReference type="Pfam" id="PF02120">
    <property type="entry name" value="Flg_hook"/>
    <property type="match status" value="1"/>
</dbReference>
<gene>
    <name evidence="3" type="ORF">PSU93_07305</name>
</gene>
<proteinExistence type="predicted"/>
<sequence>MNIESTNLSSLAPSNGTVDSAALPLADGGVISKGFSSALVAQIELLNDIKTEGSLPLQTSDIAVLQGVSDTADLPTDSVGTHDFAALLGKDLPPSYKTKDDVEREAVFVAITDTLKYIAVGTTTGEKAVVAEQNIKDVIAMAVPVEQSLEDVIAAAVSAEANMKDRVIEVEQSLKDVVTSASVQMGLTPAIDRPDKQQVEGEDQMTGVEDNLGNQGGAAVIILPVKILAEPGSPVNNLTPEDAIKEGGTSSFIKPLMGNATLNESAKVSDDALQSEAIFSQAVQEKQGLNLKYVENVGLAEKTGRGELQALNLDGEKGLPRVGVDIMSLNRAVVDNKADISAITKPLSHPEWNKDLGERIVWMSNRAIPSAEIRLNPLHLGPISVRVDVTDNQATVVFTAQHAATREALEASIPKLREMMGAQQVDLVEVNISQGTTSDQGRQSSQRSAQAADGRGQGEGDVDIDGVDDIEPEIENGRAVVSKGLLSIYA</sequence>